<gene>
    <name evidence="2" type="ORF">B0A52_06702</name>
</gene>
<dbReference type="GO" id="GO:0005743">
    <property type="term" value="C:mitochondrial inner membrane"/>
    <property type="evidence" value="ECO:0007669"/>
    <property type="project" value="TreeGrafter"/>
</dbReference>
<dbReference type="OrthoDB" id="20681at2759"/>
<proteinExistence type="predicted"/>
<dbReference type="Proteomes" id="UP000288859">
    <property type="component" value="Unassembled WGS sequence"/>
</dbReference>
<dbReference type="PANTHER" id="PTHR21192">
    <property type="entry name" value="NUCLEAR PROTEIN E3-3"/>
    <property type="match status" value="1"/>
</dbReference>
<evidence type="ECO:0008006" key="4">
    <source>
        <dbReference type="Google" id="ProtNLM"/>
    </source>
</evidence>
<name>A0A438N1M9_EXOME</name>
<feature type="compositionally biased region" description="Basic and acidic residues" evidence="1">
    <location>
        <begin position="72"/>
        <end position="84"/>
    </location>
</feature>
<evidence type="ECO:0000313" key="3">
    <source>
        <dbReference type="Proteomes" id="UP000288859"/>
    </source>
</evidence>
<dbReference type="PANTHER" id="PTHR21192:SF2">
    <property type="entry name" value="NADH DEHYDROGENASE [UBIQUINONE] 1 ALPHA SUBCOMPLEX ASSEMBLY FACTOR 3"/>
    <property type="match status" value="1"/>
</dbReference>
<dbReference type="EMBL" id="NAJM01000028">
    <property type="protein sequence ID" value="RVX69638.1"/>
    <property type="molecule type" value="Genomic_DNA"/>
</dbReference>
<comment type="caution">
    <text evidence="2">The sequence shown here is derived from an EMBL/GenBank/DDBJ whole genome shotgun (WGS) entry which is preliminary data.</text>
</comment>
<dbReference type="Pfam" id="PF04430">
    <property type="entry name" value="DUF498"/>
    <property type="match status" value="1"/>
</dbReference>
<evidence type="ECO:0000313" key="2">
    <source>
        <dbReference type="EMBL" id="RVX69638.1"/>
    </source>
</evidence>
<feature type="compositionally biased region" description="Polar residues" evidence="1">
    <location>
        <begin position="32"/>
        <end position="61"/>
    </location>
</feature>
<dbReference type="SUPFAM" id="SSF64076">
    <property type="entry name" value="MTH938-like"/>
    <property type="match status" value="1"/>
</dbReference>
<feature type="region of interest" description="Disordered" evidence="1">
    <location>
        <begin position="25"/>
        <end position="84"/>
    </location>
</feature>
<reference evidence="2 3" key="1">
    <citation type="submission" date="2017-03" db="EMBL/GenBank/DDBJ databases">
        <title>Genomes of endolithic fungi from Antarctica.</title>
        <authorList>
            <person name="Coleine C."/>
            <person name="Masonjones S."/>
            <person name="Stajich J.E."/>
        </authorList>
    </citation>
    <scope>NUCLEOTIDE SEQUENCE [LARGE SCALE GENOMIC DNA]</scope>
    <source>
        <strain evidence="2 3">CCFEE 6314</strain>
    </source>
</reference>
<dbReference type="InterPro" id="IPR036748">
    <property type="entry name" value="MTH938-like_sf"/>
</dbReference>
<sequence>MRPPSIELLRALRAATLPFPVSSRTAVGRRLASTSSSSQLQRPRTFSARGLSTSVRQNATTPKGAVRNRAPKTHDRGPMSHEDTQTDFSKMDILASAGAQTPATNIDACTAGGFHLNNGTITTGGLGLFLLDGEAFVWTPWRTGEGSGGRKGGQQQSHQKGGGEGGFRDFLNARGVLDIPTSSLGVLELVHPKPDLLIVGTGRKLYMLSPSTRKYIYETLGIRVDVMDTANAAASYNLLATERGVQMVAALLIPDGFGGK</sequence>
<accession>A0A438N1M9</accession>
<feature type="region of interest" description="Disordered" evidence="1">
    <location>
        <begin position="142"/>
        <end position="165"/>
    </location>
</feature>
<dbReference type="Gene3D" id="3.40.1230.10">
    <property type="entry name" value="MTH938-like"/>
    <property type="match status" value="1"/>
</dbReference>
<dbReference type="InterPro" id="IPR007523">
    <property type="entry name" value="NDUFAF3/AAMDC"/>
</dbReference>
<dbReference type="VEuPathDB" id="FungiDB:PV10_03581"/>
<dbReference type="GO" id="GO:0032981">
    <property type="term" value="P:mitochondrial respiratory chain complex I assembly"/>
    <property type="evidence" value="ECO:0007669"/>
    <property type="project" value="TreeGrafter"/>
</dbReference>
<dbReference type="AlphaFoldDB" id="A0A438N1M9"/>
<organism evidence="2 3">
    <name type="scientific">Exophiala mesophila</name>
    <name type="common">Black yeast-like fungus</name>
    <dbReference type="NCBI Taxonomy" id="212818"/>
    <lineage>
        <taxon>Eukaryota</taxon>
        <taxon>Fungi</taxon>
        <taxon>Dikarya</taxon>
        <taxon>Ascomycota</taxon>
        <taxon>Pezizomycotina</taxon>
        <taxon>Eurotiomycetes</taxon>
        <taxon>Chaetothyriomycetidae</taxon>
        <taxon>Chaetothyriales</taxon>
        <taxon>Herpotrichiellaceae</taxon>
        <taxon>Exophiala</taxon>
    </lineage>
</organism>
<protein>
    <recommendedName>
        <fullName evidence="4">NADH dehydrogenase [ubiquinone] 1 alpha subcomplex assembly factor 3</fullName>
    </recommendedName>
</protein>
<evidence type="ECO:0000256" key="1">
    <source>
        <dbReference type="SAM" id="MobiDB-lite"/>
    </source>
</evidence>